<organism evidence="1 2">
    <name type="scientific">Legionella massiliensis</name>
    <dbReference type="NCBI Taxonomy" id="1034943"/>
    <lineage>
        <taxon>Bacteria</taxon>
        <taxon>Pseudomonadati</taxon>
        <taxon>Pseudomonadota</taxon>
        <taxon>Gammaproteobacteria</taxon>
        <taxon>Legionellales</taxon>
        <taxon>Legionellaceae</taxon>
        <taxon>Legionella</taxon>
    </lineage>
</organism>
<evidence type="ECO:0000313" key="2">
    <source>
        <dbReference type="Proteomes" id="UP000044071"/>
    </source>
</evidence>
<dbReference type="Gene3D" id="3.30.1810.10">
    <property type="entry name" value="YdfO-like"/>
    <property type="match status" value="1"/>
</dbReference>
<dbReference type="eggNOG" id="ENOG5032KUS">
    <property type="taxonomic scope" value="Bacteria"/>
</dbReference>
<protein>
    <submittedName>
        <fullName evidence="1">Phage envelope protein</fullName>
    </submittedName>
</protein>
<gene>
    <name evidence="1" type="ORF">BN59_01436</name>
</gene>
<accession>A0A078KZE3</accession>
<dbReference type="RefSeq" id="WP_043873547.1">
    <property type="nucleotide sequence ID" value="NZ_CCVW01000001.1"/>
</dbReference>
<dbReference type="Proteomes" id="UP000044071">
    <property type="component" value="Unassembled WGS sequence"/>
</dbReference>
<sequence>MQNTPSNIAIKIKDLCVARAKSPGDFTEFTNQLMALGVIRQTYDVLEDSLYFYSKDTMLYRLALSETTNKANQTKFIFGDSLDEARVKNAIENLDTKKLSVFEFHRELAQAGIVYVSVFLNMKTIYYFGQDGKYFLEKY</sequence>
<keyword evidence="1" id="KW-0261">Viral envelope protein</keyword>
<dbReference type="EMBL" id="CCSB01000001">
    <property type="protein sequence ID" value="CDZ77154.1"/>
    <property type="molecule type" value="Genomic_DNA"/>
</dbReference>
<dbReference type="Pfam" id="PF07166">
    <property type="entry name" value="DUF1398"/>
    <property type="match status" value="1"/>
</dbReference>
<dbReference type="AlphaFoldDB" id="A0A078KZE3"/>
<dbReference type="InterPro" id="IPR036696">
    <property type="entry name" value="YdfO-like_sf"/>
</dbReference>
<keyword evidence="2" id="KW-1185">Reference proteome</keyword>
<keyword evidence="1" id="KW-0946">Virion</keyword>
<evidence type="ECO:0000313" key="1">
    <source>
        <dbReference type="EMBL" id="CDZ77154.1"/>
    </source>
</evidence>
<dbReference type="InterPro" id="IPR009833">
    <property type="entry name" value="DUF1398"/>
</dbReference>
<proteinExistence type="predicted"/>
<dbReference type="SUPFAM" id="SSF160419">
    <property type="entry name" value="YdfO-like"/>
    <property type="match status" value="1"/>
</dbReference>
<name>A0A078KZE3_9GAMM</name>
<reference evidence="1 2" key="1">
    <citation type="submission" date="2014-06" db="EMBL/GenBank/DDBJ databases">
        <authorList>
            <person name="Urmite Genomes Urmite Genomes"/>
        </authorList>
    </citation>
    <scope>NUCLEOTIDE SEQUENCE [LARGE SCALE GENOMIC DNA]</scope>
</reference>
<dbReference type="STRING" id="1034943.BN59_01436"/>